<dbReference type="AlphaFoldDB" id="A0A0P0Y4I0"/>
<dbReference type="InParanoid" id="A0A0P0Y4I0"/>
<name>A0A0P0Y4I0_ORYSJ</name>
<dbReference type="PaxDb" id="39947-A0A0P0Y4I0"/>
<accession>A0A0P0Y4I0</accession>
<reference evidence="1 2" key="3">
    <citation type="journal article" date="2013" name="Rice">
        <title>Improvement of the Oryza sativa Nipponbare reference genome using next generation sequence and optical map data.</title>
        <authorList>
            <person name="Kawahara Y."/>
            <person name="de la Bastide M."/>
            <person name="Hamilton J.P."/>
            <person name="Kanamori H."/>
            <person name="McCombie W.R."/>
            <person name="Ouyang S."/>
            <person name="Schwartz D.C."/>
            <person name="Tanaka T."/>
            <person name="Wu J."/>
            <person name="Zhou S."/>
            <person name="Childs K.L."/>
            <person name="Davidson R.M."/>
            <person name="Lin H."/>
            <person name="Quesada-Ocampo L."/>
            <person name="Vaillancourt B."/>
            <person name="Sakai H."/>
            <person name="Lee S.S."/>
            <person name="Kim J."/>
            <person name="Numa H."/>
            <person name="Itoh T."/>
            <person name="Buell C.R."/>
            <person name="Matsumoto T."/>
        </authorList>
    </citation>
    <scope>NUCLEOTIDE SEQUENCE [LARGE SCALE GENOMIC DNA]</scope>
    <source>
        <strain evidence="2">cv. Nipponbare</strain>
    </source>
</reference>
<gene>
    <name evidence="1" type="ordered locus">Os11g0606001</name>
    <name evidence="1" type="ORF">OSNPB_110606001</name>
</gene>
<evidence type="ECO:0000313" key="1">
    <source>
        <dbReference type="EMBL" id="BAT14796.1"/>
    </source>
</evidence>
<organism evidence="1 2">
    <name type="scientific">Oryza sativa subsp. japonica</name>
    <name type="common">Rice</name>
    <dbReference type="NCBI Taxonomy" id="39947"/>
    <lineage>
        <taxon>Eukaryota</taxon>
        <taxon>Viridiplantae</taxon>
        <taxon>Streptophyta</taxon>
        <taxon>Embryophyta</taxon>
        <taxon>Tracheophyta</taxon>
        <taxon>Spermatophyta</taxon>
        <taxon>Magnoliopsida</taxon>
        <taxon>Liliopsida</taxon>
        <taxon>Poales</taxon>
        <taxon>Poaceae</taxon>
        <taxon>BOP clade</taxon>
        <taxon>Oryzoideae</taxon>
        <taxon>Oryzeae</taxon>
        <taxon>Oryzinae</taxon>
        <taxon>Oryza</taxon>
        <taxon>Oryza sativa</taxon>
    </lineage>
</organism>
<dbReference type="SMR" id="A0A0P0Y4I0"/>
<protein>
    <submittedName>
        <fullName evidence="1">Os11g0606001 protein</fullName>
    </submittedName>
</protein>
<dbReference type="EMBL" id="AP014967">
    <property type="protein sequence ID" value="BAT14796.1"/>
    <property type="molecule type" value="Genomic_DNA"/>
</dbReference>
<keyword evidence="2" id="KW-1185">Reference proteome</keyword>
<sequence length="34" mass="3935">LFIIFISFNLLLNILSYTHIVLHISQSFLNKTNG</sequence>
<reference evidence="1 2" key="2">
    <citation type="journal article" date="2013" name="Plant Cell Physiol.">
        <title>Rice Annotation Project Database (RAP-DB): an integrative and interactive database for rice genomics.</title>
        <authorList>
            <person name="Sakai H."/>
            <person name="Lee S.S."/>
            <person name="Tanaka T."/>
            <person name="Numa H."/>
            <person name="Kim J."/>
            <person name="Kawahara Y."/>
            <person name="Wakimoto H."/>
            <person name="Yang C.C."/>
            <person name="Iwamoto M."/>
            <person name="Abe T."/>
            <person name="Yamada Y."/>
            <person name="Muto A."/>
            <person name="Inokuchi H."/>
            <person name="Ikemura T."/>
            <person name="Matsumoto T."/>
            <person name="Sasaki T."/>
            <person name="Itoh T."/>
        </authorList>
    </citation>
    <scope>NUCLEOTIDE SEQUENCE [LARGE SCALE GENOMIC DNA]</scope>
    <source>
        <strain evidence="2">cv. Nipponbare</strain>
    </source>
</reference>
<feature type="non-terminal residue" evidence="1">
    <location>
        <position position="1"/>
    </location>
</feature>
<evidence type="ECO:0000313" key="2">
    <source>
        <dbReference type="Proteomes" id="UP000059680"/>
    </source>
</evidence>
<proteinExistence type="predicted"/>
<reference evidence="2" key="1">
    <citation type="journal article" date="2005" name="Nature">
        <title>The map-based sequence of the rice genome.</title>
        <authorList>
            <consortium name="International rice genome sequencing project (IRGSP)"/>
            <person name="Matsumoto T."/>
            <person name="Wu J."/>
            <person name="Kanamori H."/>
            <person name="Katayose Y."/>
            <person name="Fujisawa M."/>
            <person name="Namiki N."/>
            <person name="Mizuno H."/>
            <person name="Yamamoto K."/>
            <person name="Antonio B.A."/>
            <person name="Baba T."/>
            <person name="Sakata K."/>
            <person name="Nagamura Y."/>
            <person name="Aoki H."/>
            <person name="Arikawa K."/>
            <person name="Arita K."/>
            <person name="Bito T."/>
            <person name="Chiden Y."/>
            <person name="Fujitsuka N."/>
            <person name="Fukunaka R."/>
            <person name="Hamada M."/>
            <person name="Harada C."/>
            <person name="Hayashi A."/>
            <person name="Hijishita S."/>
            <person name="Honda M."/>
            <person name="Hosokawa S."/>
            <person name="Ichikawa Y."/>
            <person name="Idonuma A."/>
            <person name="Iijima M."/>
            <person name="Ikeda M."/>
            <person name="Ikeno M."/>
            <person name="Ito K."/>
            <person name="Ito S."/>
            <person name="Ito T."/>
            <person name="Ito Y."/>
            <person name="Ito Y."/>
            <person name="Iwabuchi A."/>
            <person name="Kamiya K."/>
            <person name="Karasawa W."/>
            <person name="Kurita K."/>
            <person name="Katagiri S."/>
            <person name="Kikuta A."/>
            <person name="Kobayashi H."/>
            <person name="Kobayashi N."/>
            <person name="Machita K."/>
            <person name="Maehara T."/>
            <person name="Masukawa M."/>
            <person name="Mizubayashi T."/>
            <person name="Mukai Y."/>
            <person name="Nagasaki H."/>
            <person name="Nagata Y."/>
            <person name="Naito S."/>
            <person name="Nakashima M."/>
            <person name="Nakama Y."/>
            <person name="Nakamichi Y."/>
            <person name="Nakamura M."/>
            <person name="Meguro A."/>
            <person name="Negishi M."/>
            <person name="Ohta I."/>
            <person name="Ohta T."/>
            <person name="Okamoto M."/>
            <person name="Ono N."/>
            <person name="Saji S."/>
            <person name="Sakaguchi M."/>
            <person name="Sakai K."/>
            <person name="Shibata M."/>
            <person name="Shimokawa T."/>
            <person name="Song J."/>
            <person name="Takazaki Y."/>
            <person name="Terasawa K."/>
            <person name="Tsugane M."/>
            <person name="Tsuji K."/>
            <person name="Ueda S."/>
            <person name="Waki K."/>
            <person name="Yamagata H."/>
            <person name="Yamamoto M."/>
            <person name="Yamamoto S."/>
            <person name="Yamane H."/>
            <person name="Yoshiki S."/>
            <person name="Yoshihara R."/>
            <person name="Yukawa K."/>
            <person name="Zhong H."/>
            <person name="Yano M."/>
            <person name="Yuan Q."/>
            <person name="Ouyang S."/>
            <person name="Liu J."/>
            <person name="Jones K.M."/>
            <person name="Gansberger K."/>
            <person name="Moffat K."/>
            <person name="Hill J."/>
            <person name="Bera J."/>
            <person name="Fadrosh D."/>
            <person name="Jin S."/>
            <person name="Johri S."/>
            <person name="Kim M."/>
            <person name="Overton L."/>
            <person name="Reardon M."/>
            <person name="Tsitrin T."/>
            <person name="Vuong H."/>
            <person name="Weaver B."/>
            <person name="Ciecko A."/>
            <person name="Tallon L."/>
            <person name="Jackson J."/>
            <person name="Pai G."/>
            <person name="Aken S.V."/>
            <person name="Utterback T."/>
            <person name="Reidmuller S."/>
            <person name="Feldblyum T."/>
            <person name="Hsiao J."/>
            <person name="Zismann V."/>
            <person name="Iobst S."/>
            <person name="de Vazeille A.R."/>
            <person name="Buell C.R."/>
            <person name="Ying K."/>
            <person name="Li Y."/>
            <person name="Lu T."/>
            <person name="Huang Y."/>
            <person name="Zhao Q."/>
            <person name="Feng Q."/>
            <person name="Zhang L."/>
            <person name="Zhu J."/>
            <person name="Weng Q."/>
            <person name="Mu J."/>
            <person name="Lu Y."/>
            <person name="Fan D."/>
            <person name="Liu Y."/>
            <person name="Guan J."/>
            <person name="Zhang Y."/>
            <person name="Yu S."/>
            <person name="Liu X."/>
            <person name="Zhang Y."/>
            <person name="Hong G."/>
            <person name="Han B."/>
            <person name="Choisne N."/>
            <person name="Demange N."/>
            <person name="Orjeda G."/>
            <person name="Samain S."/>
            <person name="Cattolico L."/>
            <person name="Pelletier E."/>
            <person name="Couloux A."/>
            <person name="Segurens B."/>
            <person name="Wincker P."/>
            <person name="D'Hont A."/>
            <person name="Scarpelli C."/>
            <person name="Weissenbach J."/>
            <person name="Salanoubat M."/>
            <person name="Quetier F."/>
            <person name="Yu Y."/>
            <person name="Kim H.R."/>
            <person name="Rambo T."/>
            <person name="Currie J."/>
            <person name="Collura K."/>
            <person name="Luo M."/>
            <person name="Yang T."/>
            <person name="Ammiraju J.S.S."/>
            <person name="Engler F."/>
            <person name="Soderlund C."/>
            <person name="Wing R.A."/>
            <person name="Palmer L.E."/>
            <person name="de la Bastide M."/>
            <person name="Spiegel L."/>
            <person name="Nascimento L."/>
            <person name="Zutavern T."/>
            <person name="O'Shaughnessy A."/>
            <person name="Dike S."/>
            <person name="Dedhia N."/>
            <person name="Preston R."/>
            <person name="Balija V."/>
            <person name="McCombie W.R."/>
            <person name="Chow T."/>
            <person name="Chen H."/>
            <person name="Chung M."/>
            <person name="Chen C."/>
            <person name="Shaw J."/>
            <person name="Wu H."/>
            <person name="Hsiao K."/>
            <person name="Chao Y."/>
            <person name="Chu M."/>
            <person name="Cheng C."/>
            <person name="Hour A."/>
            <person name="Lee P."/>
            <person name="Lin S."/>
            <person name="Lin Y."/>
            <person name="Liou J."/>
            <person name="Liu S."/>
            <person name="Hsing Y."/>
            <person name="Raghuvanshi S."/>
            <person name="Mohanty A."/>
            <person name="Bharti A.K."/>
            <person name="Gaur A."/>
            <person name="Gupta V."/>
            <person name="Kumar D."/>
            <person name="Ravi V."/>
            <person name="Vij S."/>
            <person name="Kapur A."/>
            <person name="Khurana P."/>
            <person name="Khurana P."/>
            <person name="Khurana J.P."/>
            <person name="Tyagi A.K."/>
            <person name="Gaikwad K."/>
            <person name="Singh A."/>
            <person name="Dalal V."/>
            <person name="Srivastava S."/>
            <person name="Dixit A."/>
            <person name="Pal A.K."/>
            <person name="Ghazi I.A."/>
            <person name="Yadav M."/>
            <person name="Pandit A."/>
            <person name="Bhargava A."/>
            <person name="Sureshbabu K."/>
            <person name="Batra K."/>
            <person name="Sharma T.R."/>
            <person name="Mohapatra T."/>
            <person name="Singh N.K."/>
            <person name="Messing J."/>
            <person name="Nelson A.B."/>
            <person name="Fuks G."/>
            <person name="Kavchok S."/>
            <person name="Keizer G."/>
            <person name="Linton E."/>
            <person name="Llaca V."/>
            <person name="Song R."/>
            <person name="Tanyolac B."/>
            <person name="Young S."/>
            <person name="Ho-Il K."/>
            <person name="Hahn J.H."/>
            <person name="Sangsakoo G."/>
            <person name="Vanavichit A."/>
            <person name="de Mattos Luiz.A.T."/>
            <person name="Zimmer P.D."/>
            <person name="Malone G."/>
            <person name="Dellagostin O."/>
            <person name="de Oliveira A.C."/>
            <person name="Bevan M."/>
            <person name="Bancroft I."/>
            <person name="Minx P."/>
            <person name="Cordum H."/>
            <person name="Wilson R."/>
            <person name="Cheng Z."/>
            <person name="Jin W."/>
            <person name="Jiang J."/>
            <person name="Leong S.A."/>
            <person name="Iwama H."/>
            <person name="Gojobori T."/>
            <person name="Itoh T."/>
            <person name="Niimura Y."/>
            <person name="Fujii Y."/>
            <person name="Habara T."/>
            <person name="Sakai H."/>
            <person name="Sato Y."/>
            <person name="Wilson G."/>
            <person name="Kumar K."/>
            <person name="McCouch S."/>
            <person name="Juretic N."/>
            <person name="Hoen D."/>
            <person name="Wright S."/>
            <person name="Bruskiewich R."/>
            <person name="Bureau T."/>
            <person name="Miyao A."/>
            <person name="Hirochika H."/>
            <person name="Nishikawa T."/>
            <person name="Kadowaki K."/>
            <person name="Sugiura M."/>
            <person name="Burr B."/>
            <person name="Sasaki T."/>
        </authorList>
    </citation>
    <scope>NUCLEOTIDE SEQUENCE [LARGE SCALE GENOMIC DNA]</scope>
    <source>
        <strain evidence="2">cv. Nipponbare</strain>
    </source>
</reference>
<dbReference type="Gramene" id="Os11t0606001-00">
    <property type="protein sequence ID" value="Os11t0606001-00"/>
    <property type="gene ID" value="Os11g0606001"/>
</dbReference>
<dbReference type="Proteomes" id="UP000059680">
    <property type="component" value="Chromosome 11"/>
</dbReference>